<dbReference type="Proteomes" id="UP000784435">
    <property type="component" value="Unassembled WGS sequence"/>
</dbReference>
<evidence type="ECO:0000313" key="2">
    <source>
        <dbReference type="EMBL" id="HJG78909.1"/>
    </source>
</evidence>
<evidence type="ECO:0000256" key="1">
    <source>
        <dbReference type="SAM" id="Phobius"/>
    </source>
</evidence>
<comment type="caution">
    <text evidence="2">The sequence shown here is derived from an EMBL/GenBank/DDBJ whole genome shotgun (WGS) entry which is preliminary data.</text>
</comment>
<evidence type="ECO:0000313" key="3">
    <source>
        <dbReference type="Proteomes" id="UP000784435"/>
    </source>
</evidence>
<dbReference type="AlphaFoldDB" id="A0A921MCK4"/>
<organism evidence="2 3">
    <name type="scientific">Brevibacterium senegalense</name>
    <dbReference type="NCBI Taxonomy" id="1033736"/>
    <lineage>
        <taxon>Bacteria</taxon>
        <taxon>Bacillati</taxon>
        <taxon>Actinomycetota</taxon>
        <taxon>Actinomycetes</taxon>
        <taxon>Micrococcales</taxon>
        <taxon>Brevibacteriaceae</taxon>
        <taxon>Brevibacterium</taxon>
    </lineage>
</organism>
<reference evidence="2" key="1">
    <citation type="journal article" date="2021" name="PeerJ">
        <title>Extensive microbial diversity within the chicken gut microbiome revealed by metagenomics and culture.</title>
        <authorList>
            <person name="Gilroy R."/>
            <person name="Ravi A."/>
            <person name="Getino M."/>
            <person name="Pursley I."/>
            <person name="Horton D.L."/>
            <person name="Alikhan N.F."/>
            <person name="Baker D."/>
            <person name="Gharbi K."/>
            <person name="Hall N."/>
            <person name="Watson M."/>
            <person name="Adriaenssens E.M."/>
            <person name="Foster-Nyarko E."/>
            <person name="Jarju S."/>
            <person name="Secka A."/>
            <person name="Antonio M."/>
            <person name="Oren A."/>
            <person name="Chaudhuri R.R."/>
            <person name="La Ragione R."/>
            <person name="Hildebrand F."/>
            <person name="Pallen M.J."/>
        </authorList>
    </citation>
    <scope>NUCLEOTIDE SEQUENCE</scope>
    <source>
        <strain evidence="2">ChiGjej5B5-7349</strain>
    </source>
</reference>
<keyword evidence="1" id="KW-1133">Transmembrane helix</keyword>
<sequence>MSGAQNQRDPDESETVLRTSSATAIGWTTTVAGALVALLIVVQVPPAAAVAMLGLPVLIATVGWACYLRPRVLLTGWGLRVVNIVRTHDVPFARVESIDQRLGVTLTTDAGKRIGVWSLPDAGRRVRRPGMFGQSAEPHVDDDTVVQDARPDAEAGTRAFRRGIVEPHTAPPVQRLLDARALWLQREDGPAGPSEITTRTHPWPLVLCGVALLWALWGLSVTATF</sequence>
<name>A0A921MCK4_9MICO</name>
<reference evidence="2" key="2">
    <citation type="submission" date="2021-09" db="EMBL/GenBank/DDBJ databases">
        <authorList>
            <person name="Gilroy R."/>
        </authorList>
    </citation>
    <scope>NUCLEOTIDE SEQUENCE</scope>
    <source>
        <strain evidence="2">ChiGjej5B5-7349</strain>
    </source>
</reference>
<dbReference type="EMBL" id="DYUK01000016">
    <property type="protein sequence ID" value="HJG78909.1"/>
    <property type="molecule type" value="Genomic_DNA"/>
</dbReference>
<protein>
    <recommendedName>
        <fullName evidence="4">PH domain-containing protein</fullName>
    </recommendedName>
</protein>
<feature type="transmembrane region" description="Helical" evidence="1">
    <location>
        <begin position="48"/>
        <end position="68"/>
    </location>
</feature>
<keyword evidence="1" id="KW-0812">Transmembrane</keyword>
<feature type="transmembrane region" description="Helical" evidence="1">
    <location>
        <begin position="203"/>
        <end position="223"/>
    </location>
</feature>
<feature type="transmembrane region" description="Helical" evidence="1">
    <location>
        <begin position="21"/>
        <end position="42"/>
    </location>
</feature>
<gene>
    <name evidence="2" type="ORF">K8V08_00675</name>
</gene>
<keyword evidence="1" id="KW-0472">Membrane</keyword>
<accession>A0A921MCK4</accession>
<evidence type="ECO:0008006" key="4">
    <source>
        <dbReference type="Google" id="ProtNLM"/>
    </source>
</evidence>
<proteinExistence type="predicted"/>